<evidence type="ECO:0000256" key="5">
    <source>
        <dbReference type="ARBA" id="ARBA00022692"/>
    </source>
</evidence>
<feature type="domain" description="ABC transmembrane type-1" evidence="9">
    <location>
        <begin position="84"/>
        <end position="290"/>
    </location>
</feature>
<dbReference type="GO" id="GO:0055085">
    <property type="term" value="P:transmembrane transport"/>
    <property type="evidence" value="ECO:0007669"/>
    <property type="project" value="InterPro"/>
</dbReference>
<keyword evidence="6 8" id="KW-1133">Transmembrane helix</keyword>
<keyword evidence="11" id="KW-1185">Reference proteome</keyword>
<evidence type="ECO:0000256" key="1">
    <source>
        <dbReference type="ARBA" id="ARBA00004651"/>
    </source>
</evidence>
<feature type="transmembrane region" description="Helical" evidence="8">
    <location>
        <begin position="25"/>
        <end position="47"/>
    </location>
</feature>
<dbReference type="Pfam" id="PF00528">
    <property type="entry name" value="BPD_transp_1"/>
    <property type="match status" value="1"/>
</dbReference>
<evidence type="ECO:0000256" key="6">
    <source>
        <dbReference type="ARBA" id="ARBA00022989"/>
    </source>
</evidence>
<evidence type="ECO:0000256" key="7">
    <source>
        <dbReference type="ARBA" id="ARBA00023136"/>
    </source>
</evidence>
<feature type="transmembrane region" description="Helical" evidence="8">
    <location>
        <begin position="170"/>
        <end position="192"/>
    </location>
</feature>
<evidence type="ECO:0000256" key="8">
    <source>
        <dbReference type="RuleBase" id="RU363032"/>
    </source>
</evidence>
<protein>
    <submittedName>
        <fullName evidence="10">Polyamine ABC transporter permease</fullName>
    </submittedName>
</protein>
<evidence type="ECO:0000256" key="2">
    <source>
        <dbReference type="ARBA" id="ARBA00007069"/>
    </source>
</evidence>
<dbReference type="PANTHER" id="PTHR42929:SF5">
    <property type="entry name" value="ABC TRANSPORTER PERMEASE PROTEIN"/>
    <property type="match status" value="1"/>
</dbReference>
<dbReference type="RefSeq" id="WP_037457430.1">
    <property type="nucleotide sequence ID" value="NZ_AVFL01000019.1"/>
</dbReference>
<dbReference type="STRING" id="1385369.N825_14000"/>
<evidence type="ECO:0000256" key="3">
    <source>
        <dbReference type="ARBA" id="ARBA00022448"/>
    </source>
</evidence>
<dbReference type="InterPro" id="IPR035906">
    <property type="entry name" value="MetI-like_sf"/>
</dbReference>
<dbReference type="CDD" id="cd06261">
    <property type="entry name" value="TM_PBP2"/>
    <property type="match status" value="1"/>
</dbReference>
<comment type="subcellular location">
    <subcellularLocation>
        <location evidence="1 8">Cell membrane</location>
        <topology evidence="1 8">Multi-pass membrane protein</topology>
    </subcellularLocation>
</comment>
<dbReference type="SUPFAM" id="SSF161098">
    <property type="entry name" value="MetI-like"/>
    <property type="match status" value="1"/>
</dbReference>
<keyword evidence="4" id="KW-1003">Cell membrane</keyword>
<feature type="transmembrane region" description="Helical" evidence="8">
    <location>
        <begin position="219"/>
        <end position="242"/>
    </location>
</feature>
<feature type="transmembrane region" description="Helical" evidence="8">
    <location>
        <begin position="118"/>
        <end position="142"/>
    </location>
</feature>
<keyword evidence="7 8" id="KW-0472">Membrane</keyword>
<accession>W9H0T1</accession>
<dbReference type="InterPro" id="IPR000515">
    <property type="entry name" value="MetI-like"/>
</dbReference>
<feature type="transmembrane region" description="Helical" evidence="8">
    <location>
        <begin position="269"/>
        <end position="290"/>
    </location>
</feature>
<name>W9H0T1_9PROT</name>
<evidence type="ECO:0000313" key="11">
    <source>
        <dbReference type="Proteomes" id="UP000019486"/>
    </source>
</evidence>
<dbReference type="Gene3D" id="1.10.3720.10">
    <property type="entry name" value="MetI-like"/>
    <property type="match status" value="1"/>
</dbReference>
<dbReference type="OrthoDB" id="7915284at2"/>
<dbReference type="GO" id="GO:0005886">
    <property type="term" value="C:plasma membrane"/>
    <property type="evidence" value="ECO:0007669"/>
    <property type="project" value="UniProtKB-SubCell"/>
</dbReference>
<dbReference type="EMBL" id="AVFL01000019">
    <property type="protein sequence ID" value="EWY38317.1"/>
    <property type="molecule type" value="Genomic_DNA"/>
</dbReference>
<evidence type="ECO:0000259" key="9">
    <source>
        <dbReference type="PROSITE" id="PS50928"/>
    </source>
</evidence>
<comment type="similarity">
    <text evidence="2">Belongs to the binding-protein-dependent transport system permease family. CysTW subfamily.</text>
</comment>
<dbReference type="PANTHER" id="PTHR42929">
    <property type="entry name" value="INNER MEMBRANE ABC TRANSPORTER PERMEASE PROTEIN YDCU-RELATED-RELATED"/>
    <property type="match status" value="1"/>
</dbReference>
<feature type="transmembrane region" description="Helical" evidence="8">
    <location>
        <begin position="83"/>
        <end position="106"/>
    </location>
</feature>
<gene>
    <name evidence="10" type="ORF">N825_14000</name>
</gene>
<reference evidence="10 11" key="1">
    <citation type="submission" date="2013-08" db="EMBL/GenBank/DDBJ databases">
        <title>The genome sequence of Skermanella stibiiresistens.</title>
        <authorList>
            <person name="Zhu W."/>
            <person name="Wang G."/>
        </authorList>
    </citation>
    <scope>NUCLEOTIDE SEQUENCE [LARGE SCALE GENOMIC DNA]</scope>
    <source>
        <strain evidence="10 11">SB22</strain>
    </source>
</reference>
<dbReference type="PROSITE" id="PS50928">
    <property type="entry name" value="ABC_TM1"/>
    <property type="match status" value="1"/>
</dbReference>
<proteinExistence type="inferred from homology"/>
<comment type="caution">
    <text evidence="10">The sequence shown here is derived from an EMBL/GenBank/DDBJ whole genome shotgun (WGS) entry which is preliminary data.</text>
</comment>
<keyword evidence="5 8" id="KW-0812">Transmembrane</keyword>
<evidence type="ECO:0000313" key="10">
    <source>
        <dbReference type="EMBL" id="EWY38317.1"/>
    </source>
</evidence>
<evidence type="ECO:0000256" key="4">
    <source>
        <dbReference type="ARBA" id="ARBA00022475"/>
    </source>
</evidence>
<sequence>MAVSETSLPLADAPTATARAKVFPVVPVALLAPMMLVNLIAFILPVAQLVRISFLEGSGGVLTDTTTIGNYVDFLTDAYYLSMIWNSVLLAFVVTVLTLLCAYPIAMFLHTVSPRWRNLLFVMTISPLLVSSVVRTYGWMVLLGDQGLVNNMLVGMGLIASPLRLVNNTLGVVIGLVEILMPYMALSLIAGFGRLDASLSEAAASLGAGRLSRFRRVTLPLTLPGVALGCLLCFVLSISSFITPKLLGGGRVFLLATEIYDQAVIQLEWPLAATISVAVLVLFGFALAVYSNVVRRFD</sequence>
<keyword evidence="3 8" id="KW-0813">Transport</keyword>
<dbReference type="Proteomes" id="UP000019486">
    <property type="component" value="Unassembled WGS sequence"/>
</dbReference>
<dbReference type="PATRIC" id="fig|1385369.3.peg.4680"/>
<organism evidence="10 11">
    <name type="scientific">Skermanella stibiiresistens SB22</name>
    <dbReference type="NCBI Taxonomy" id="1385369"/>
    <lineage>
        <taxon>Bacteria</taxon>
        <taxon>Pseudomonadati</taxon>
        <taxon>Pseudomonadota</taxon>
        <taxon>Alphaproteobacteria</taxon>
        <taxon>Rhodospirillales</taxon>
        <taxon>Azospirillaceae</taxon>
        <taxon>Skermanella</taxon>
    </lineage>
</organism>
<dbReference type="AlphaFoldDB" id="W9H0T1"/>